<feature type="non-terminal residue" evidence="2">
    <location>
        <position position="1"/>
    </location>
</feature>
<organism evidence="2 3">
    <name type="scientific">Polarella glacialis</name>
    <name type="common">Dinoflagellate</name>
    <dbReference type="NCBI Taxonomy" id="89957"/>
    <lineage>
        <taxon>Eukaryota</taxon>
        <taxon>Sar</taxon>
        <taxon>Alveolata</taxon>
        <taxon>Dinophyceae</taxon>
        <taxon>Suessiales</taxon>
        <taxon>Suessiaceae</taxon>
        <taxon>Polarella</taxon>
    </lineage>
</organism>
<evidence type="ECO:0000256" key="1">
    <source>
        <dbReference type="SAM" id="MobiDB-lite"/>
    </source>
</evidence>
<feature type="compositionally biased region" description="Low complexity" evidence="1">
    <location>
        <begin position="27"/>
        <end position="39"/>
    </location>
</feature>
<accession>A0A813DXQ9</accession>
<dbReference type="EMBL" id="CAJNNV010004855">
    <property type="protein sequence ID" value="CAE8591315.1"/>
    <property type="molecule type" value="Genomic_DNA"/>
</dbReference>
<dbReference type="AlphaFoldDB" id="A0A813DXQ9"/>
<name>A0A813DXQ9_POLGL</name>
<feature type="region of interest" description="Disordered" evidence="1">
    <location>
        <begin position="27"/>
        <end position="73"/>
    </location>
</feature>
<protein>
    <submittedName>
        <fullName evidence="2">Uncharacterized protein</fullName>
    </submittedName>
</protein>
<sequence>SPWQLPPAHDSKCSRNLLLADLLQISSGHSPQSAQSSQQPFRGQIQGSRSAGPQIPASEMNGGGPGALAPPPPVPGVPMVMPFPNPYFWSLAAATQVPQMGSY</sequence>
<proteinExistence type="predicted"/>
<feature type="non-terminal residue" evidence="2">
    <location>
        <position position="103"/>
    </location>
</feature>
<comment type="caution">
    <text evidence="2">The sequence shown here is derived from an EMBL/GenBank/DDBJ whole genome shotgun (WGS) entry which is preliminary data.</text>
</comment>
<evidence type="ECO:0000313" key="3">
    <source>
        <dbReference type="Proteomes" id="UP000654075"/>
    </source>
</evidence>
<dbReference type="Proteomes" id="UP000654075">
    <property type="component" value="Unassembled WGS sequence"/>
</dbReference>
<evidence type="ECO:0000313" key="2">
    <source>
        <dbReference type="EMBL" id="CAE8591315.1"/>
    </source>
</evidence>
<reference evidence="2" key="1">
    <citation type="submission" date="2021-02" db="EMBL/GenBank/DDBJ databases">
        <authorList>
            <person name="Dougan E. K."/>
            <person name="Rhodes N."/>
            <person name="Thang M."/>
            <person name="Chan C."/>
        </authorList>
    </citation>
    <scope>NUCLEOTIDE SEQUENCE</scope>
</reference>
<keyword evidence="3" id="KW-1185">Reference proteome</keyword>
<gene>
    <name evidence="2" type="ORF">PGLA1383_LOCUS9993</name>
</gene>